<sequence>MGNVWLTRNLRIGFFSAFFIIHMLVLLVSLLSGAIQFAFICLLFSIPFAYLGFGIDMQRKKKATQVLEEKMRSINQVESIQCIADGYHEQKGRGHLALTDHFLFFITRKKEIYSIDLLTVERYGTRADGTGVYGTTIHHSGPISIASTQEAKIPMFYVEGIHAGEHFHYAFSTFKNTKFFKILDRNLSSGKIAKESAAKNQEQQKQQQVFENENAVLIQNMNRIMDTEINDLDTPLYLQNGKAYLEIYFDIFKEQFPNLNALQEGEKHTFFSYLQACMLRGSRMYSTIVEMNHGKVLSLQETPTLPIDLLEENFPKTFMPNYPAVKQIVYSQFRGFRYQNQTMITEEQALSLTEEYIKIGFRNAMSNFLAYNELQNRVTV</sequence>
<comment type="caution">
    <text evidence="2">The sequence shown here is derived from an EMBL/GenBank/DDBJ whole genome shotgun (WGS) entry which is preliminary data.</text>
</comment>
<dbReference type="EMBL" id="NUMG01000012">
    <property type="protein sequence ID" value="PGU02231.1"/>
    <property type="molecule type" value="Genomic_DNA"/>
</dbReference>
<evidence type="ECO:0000256" key="1">
    <source>
        <dbReference type="SAM" id="Phobius"/>
    </source>
</evidence>
<protein>
    <submittedName>
        <fullName evidence="2">Uncharacterized protein</fullName>
    </submittedName>
</protein>
<name>A0A2C1LX49_BACCE</name>
<reference evidence="2 3" key="1">
    <citation type="submission" date="2017-09" db="EMBL/GenBank/DDBJ databases">
        <title>Large-scale bioinformatics analysis of Bacillus genomes uncovers conserved roles of natural products in bacterial physiology.</title>
        <authorList>
            <consortium name="Agbiome Team Llc"/>
            <person name="Bleich R.M."/>
            <person name="Grubbs K.J."/>
            <person name="Santa Maria K.C."/>
            <person name="Allen S.E."/>
            <person name="Farag S."/>
            <person name="Shank E.A."/>
            <person name="Bowers A."/>
        </authorList>
    </citation>
    <scope>NUCLEOTIDE SEQUENCE [LARGE SCALE GENOMIC DNA]</scope>
    <source>
        <strain evidence="2 3">AFS040105</strain>
    </source>
</reference>
<organism evidence="2 3">
    <name type="scientific">Bacillus cereus</name>
    <dbReference type="NCBI Taxonomy" id="1396"/>
    <lineage>
        <taxon>Bacteria</taxon>
        <taxon>Bacillati</taxon>
        <taxon>Bacillota</taxon>
        <taxon>Bacilli</taxon>
        <taxon>Bacillales</taxon>
        <taxon>Bacillaceae</taxon>
        <taxon>Bacillus</taxon>
        <taxon>Bacillus cereus group</taxon>
    </lineage>
</organism>
<gene>
    <name evidence="2" type="ORF">COD19_12345</name>
</gene>
<keyword evidence="1" id="KW-0472">Membrane</keyword>
<evidence type="ECO:0000313" key="3">
    <source>
        <dbReference type="Proteomes" id="UP000225766"/>
    </source>
</evidence>
<feature type="transmembrane region" description="Helical" evidence="1">
    <location>
        <begin position="12"/>
        <end position="31"/>
    </location>
</feature>
<keyword evidence="1" id="KW-0812">Transmembrane</keyword>
<keyword evidence="1" id="KW-1133">Transmembrane helix</keyword>
<dbReference type="AlphaFoldDB" id="A0A2C1LX49"/>
<proteinExistence type="predicted"/>
<dbReference type="RefSeq" id="WP_098882659.1">
    <property type="nucleotide sequence ID" value="NZ_NUMG01000012.1"/>
</dbReference>
<feature type="transmembrane region" description="Helical" evidence="1">
    <location>
        <begin position="37"/>
        <end position="55"/>
    </location>
</feature>
<dbReference type="Proteomes" id="UP000225766">
    <property type="component" value="Unassembled WGS sequence"/>
</dbReference>
<accession>A0A2C1LX49</accession>
<evidence type="ECO:0000313" key="2">
    <source>
        <dbReference type="EMBL" id="PGU02231.1"/>
    </source>
</evidence>